<feature type="repeat" description="WD" evidence="3">
    <location>
        <begin position="1397"/>
        <end position="1431"/>
    </location>
</feature>
<feature type="repeat" description="WD" evidence="3">
    <location>
        <begin position="926"/>
        <end position="967"/>
    </location>
</feature>
<dbReference type="InterPro" id="IPR027417">
    <property type="entry name" value="P-loop_NTPase"/>
</dbReference>
<dbReference type="SUPFAM" id="SSF50998">
    <property type="entry name" value="Quinoprotein alcohol dehydrogenase-like"/>
    <property type="match status" value="1"/>
</dbReference>
<feature type="repeat" description="WD" evidence="3">
    <location>
        <begin position="1183"/>
        <end position="1224"/>
    </location>
</feature>
<dbReference type="PRINTS" id="PR00320">
    <property type="entry name" value="GPROTEINBRPT"/>
</dbReference>
<dbReference type="CDD" id="cd00200">
    <property type="entry name" value="WD40"/>
    <property type="match status" value="3"/>
</dbReference>
<dbReference type="InterPro" id="IPR019775">
    <property type="entry name" value="WD40_repeat_CS"/>
</dbReference>
<dbReference type="SMART" id="SM00320">
    <property type="entry name" value="WD40"/>
    <property type="match status" value="14"/>
</dbReference>
<dbReference type="InterPro" id="IPR007111">
    <property type="entry name" value="NACHT_NTPase"/>
</dbReference>
<evidence type="ECO:0000313" key="7">
    <source>
        <dbReference type="Proteomes" id="UP000383932"/>
    </source>
</evidence>
<feature type="repeat" description="WD" evidence="3">
    <location>
        <begin position="1226"/>
        <end position="1266"/>
    </location>
</feature>
<feature type="repeat" description="WD" evidence="3">
    <location>
        <begin position="1097"/>
        <end position="1138"/>
    </location>
</feature>
<keyword evidence="2" id="KW-0677">Repeat</keyword>
<dbReference type="PROSITE" id="PS50294">
    <property type="entry name" value="WD_REPEATS_REGION"/>
    <property type="match status" value="12"/>
</dbReference>
<dbReference type="Pfam" id="PF24883">
    <property type="entry name" value="NPHP3_N"/>
    <property type="match status" value="1"/>
</dbReference>
<feature type="compositionally biased region" description="Polar residues" evidence="4">
    <location>
        <begin position="74"/>
        <end position="93"/>
    </location>
</feature>
<dbReference type="PROSITE" id="PS00678">
    <property type="entry name" value="WD_REPEATS_1"/>
    <property type="match status" value="2"/>
</dbReference>
<dbReference type="EMBL" id="SSOP01000204">
    <property type="protein sequence ID" value="KAB5590040.1"/>
    <property type="molecule type" value="Genomic_DNA"/>
</dbReference>
<comment type="caution">
    <text evidence="6">The sequence shown here is derived from an EMBL/GenBank/DDBJ whole genome shotgun (WGS) entry which is preliminary data.</text>
</comment>
<feature type="compositionally biased region" description="Low complexity" evidence="4">
    <location>
        <begin position="31"/>
        <end position="41"/>
    </location>
</feature>
<dbReference type="InterPro" id="IPR056884">
    <property type="entry name" value="NPHP3-like_N"/>
</dbReference>
<protein>
    <recommendedName>
        <fullName evidence="5">NACHT domain-containing protein</fullName>
    </recommendedName>
</protein>
<dbReference type="PANTHER" id="PTHR19879:SF9">
    <property type="entry name" value="TRANSCRIPTION INITIATION FACTOR TFIID SUBUNIT 5"/>
    <property type="match status" value="1"/>
</dbReference>
<gene>
    <name evidence="6" type="ORF">CTheo_6512</name>
</gene>
<feature type="repeat" description="WD" evidence="3">
    <location>
        <begin position="1054"/>
        <end position="1095"/>
    </location>
</feature>
<dbReference type="SUPFAM" id="SSF52540">
    <property type="entry name" value="P-loop containing nucleoside triphosphate hydrolases"/>
    <property type="match status" value="1"/>
</dbReference>
<dbReference type="SUPFAM" id="SSF50978">
    <property type="entry name" value="WD40 repeat-like"/>
    <property type="match status" value="2"/>
</dbReference>
<dbReference type="Gene3D" id="2.130.10.10">
    <property type="entry name" value="YVTN repeat-like/Quinoprotein amine dehydrogenase"/>
    <property type="match status" value="5"/>
</dbReference>
<dbReference type="InterPro" id="IPR036322">
    <property type="entry name" value="WD40_repeat_dom_sf"/>
</dbReference>
<evidence type="ECO:0000256" key="4">
    <source>
        <dbReference type="SAM" id="MobiDB-lite"/>
    </source>
</evidence>
<feature type="domain" description="NACHT" evidence="5">
    <location>
        <begin position="287"/>
        <end position="432"/>
    </location>
</feature>
<keyword evidence="7" id="KW-1185">Reference proteome</keyword>
<feature type="repeat" description="WD" evidence="3">
    <location>
        <begin position="1311"/>
        <end position="1352"/>
    </location>
</feature>
<dbReference type="Proteomes" id="UP000383932">
    <property type="component" value="Unassembled WGS sequence"/>
</dbReference>
<feature type="repeat" description="WD" evidence="3">
    <location>
        <begin position="1140"/>
        <end position="1181"/>
    </location>
</feature>
<reference evidence="6 7" key="1">
    <citation type="journal article" date="2019" name="Fungal Biol. Biotechnol.">
        <title>Draft genome sequence of fastidious pathogen Ceratobasidium theobromae, which causes vascular-streak dieback in Theobroma cacao.</title>
        <authorList>
            <person name="Ali S.S."/>
            <person name="Asman A."/>
            <person name="Shao J."/>
            <person name="Firmansyah A.P."/>
            <person name="Susilo A.W."/>
            <person name="Rosmana A."/>
            <person name="McMahon P."/>
            <person name="Junaid M."/>
            <person name="Guest D."/>
            <person name="Kheng T.Y."/>
            <person name="Meinhardt L.W."/>
            <person name="Bailey B.A."/>
        </authorList>
    </citation>
    <scope>NUCLEOTIDE SEQUENCE [LARGE SCALE GENOMIC DNA]</scope>
    <source>
        <strain evidence="6 7">CT2</strain>
    </source>
</reference>
<dbReference type="PROSITE" id="PS50082">
    <property type="entry name" value="WD_REPEATS_2"/>
    <property type="match status" value="12"/>
</dbReference>
<evidence type="ECO:0000256" key="2">
    <source>
        <dbReference type="ARBA" id="ARBA00022737"/>
    </source>
</evidence>
<accession>A0A5N5QE61</accession>
<feature type="compositionally biased region" description="Polar residues" evidence="4">
    <location>
        <begin position="47"/>
        <end position="64"/>
    </location>
</feature>
<proteinExistence type="predicted"/>
<dbReference type="OrthoDB" id="538223at2759"/>
<feature type="repeat" description="WD" evidence="3">
    <location>
        <begin position="1268"/>
        <end position="1309"/>
    </location>
</feature>
<dbReference type="InterPro" id="IPR015943">
    <property type="entry name" value="WD40/YVTN_repeat-like_dom_sf"/>
</dbReference>
<evidence type="ECO:0000256" key="1">
    <source>
        <dbReference type="ARBA" id="ARBA00022574"/>
    </source>
</evidence>
<dbReference type="PANTHER" id="PTHR19879">
    <property type="entry name" value="TRANSCRIPTION INITIATION FACTOR TFIID"/>
    <property type="match status" value="1"/>
</dbReference>
<keyword evidence="1 3" id="KW-0853">WD repeat</keyword>
<feature type="repeat" description="WD" evidence="3">
    <location>
        <begin position="1354"/>
        <end position="1395"/>
    </location>
</feature>
<dbReference type="Gene3D" id="3.40.50.300">
    <property type="entry name" value="P-loop containing nucleotide triphosphate hydrolases"/>
    <property type="match status" value="1"/>
</dbReference>
<feature type="region of interest" description="Disordered" evidence="4">
    <location>
        <begin position="1"/>
        <end position="93"/>
    </location>
</feature>
<dbReference type="Pfam" id="PF00400">
    <property type="entry name" value="WD40"/>
    <property type="match status" value="14"/>
</dbReference>
<dbReference type="InterPro" id="IPR001680">
    <property type="entry name" value="WD40_rpt"/>
</dbReference>
<evidence type="ECO:0000313" key="6">
    <source>
        <dbReference type="EMBL" id="KAB5590040.1"/>
    </source>
</evidence>
<dbReference type="InterPro" id="IPR020472">
    <property type="entry name" value="WD40_PAC1"/>
</dbReference>
<dbReference type="InterPro" id="IPR011047">
    <property type="entry name" value="Quinoprotein_ADH-like_sf"/>
</dbReference>
<dbReference type="PROSITE" id="PS50837">
    <property type="entry name" value="NACHT"/>
    <property type="match status" value="1"/>
</dbReference>
<evidence type="ECO:0000259" key="5">
    <source>
        <dbReference type="PROSITE" id="PS50837"/>
    </source>
</evidence>
<organism evidence="6 7">
    <name type="scientific">Ceratobasidium theobromae</name>
    <dbReference type="NCBI Taxonomy" id="1582974"/>
    <lineage>
        <taxon>Eukaryota</taxon>
        <taxon>Fungi</taxon>
        <taxon>Dikarya</taxon>
        <taxon>Basidiomycota</taxon>
        <taxon>Agaricomycotina</taxon>
        <taxon>Agaricomycetes</taxon>
        <taxon>Cantharellales</taxon>
        <taxon>Ceratobasidiaceae</taxon>
        <taxon>Ceratobasidium</taxon>
    </lineage>
</organism>
<feature type="repeat" description="WD" evidence="3">
    <location>
        <begin position="883"/>
        <end position="924"/>
    </location>
</feature>
<feature type="repeat" description="WD" evidence="3">
    <location>
        <begin position="1011"/>
        <end position="1042"/>
    </location>
</feature>
<sequence length="1526" mass="166899">MTSRPTSPKPKRGVRSYIRETYGKLVRSHSRSPSQQSVVVPKLEPNDQLSPRPSDQSGRLTSTVGGYLAPPSIEATTVQRNSQPVMGSSSGNTAASALKGALEILHQGTRFIPPLQSAISALISCIDVLEASAKHRTEYKNIASELKNLSESLAQHMSQSRSFRMSNCIANIAISIEQQVSSIKEKQEHKLGMRLVEAAMDEDAILEHYRYIESLFRQLQSDANLSMWSTLDEHVANTRLDGLAPAKLASYDSTLATEIHRRTCTEGTRTAVLSGMAEWSQNPDTPDLYWMDGMAGTGKTTIACSFSNKLEERKQLAASFFCTRTSHECRQVSRIIPTIAYQLARYSTPFQVALCDVLGNEPDIGSKNVAKQVERLLKEPLLRVREAIPDNLIVVIDALDECEDRHGVKLVLDLLFKFAPILPLKFFVTSRPEPEIYERMIIRNRNSREVIHLHEIEKSLVKADIELYLREELSFMSPTDDEINQLVGRSGNLFIYAATLVRYIRPAKRAVDPQRRLWSALAITSESTGRYAEVDALYTAVLKSVLDEEDLDTEESEDVRVVLQTVLCGQEPVGVETLTALAGMKTSRQTLSALQLLRSVVHFSDSSGLVSIFHASFPDFMFDKERSGPFFCDAAKRNELVARRCFEVMKGQLRFNICNLESSFIPDCKVPNLDDRIKKAISPTLLYTCRYWGDHLRLAGHSDELCTALDDFLSIRLLFWMEVLNLKREMGLGIQILVMAKIWLQVSRFCWSHSAANLRYPLLQASTSPSLAQFIEDAQNFATSYTANPISQSTPHIYVSSLPLCPRSSFIFQHYQKRTQGMVELTGAGMEQRETAALASWEIAVGVWSVAYSPDGSRVAFGCKDGTVGVQNAYDGTSIVAPFKAHTREVLSVVFSPDGTRFLSGSLDTTIRMWNGHDGSPLDVSFQGYTGGVYVVTFSPDGSRIAAGCGDRTVRVWRATDGTPVGSPLEGRPRWVGALAFSPDGTRVVSGSGNYLQVWGIDNGPPHLLELEGHTAIVHSVAFSPDGTLIASGSADHTIRVWHSGTGLSAVDPLKGHTGEIQAVAFSPDGTRIVSGSGDATLRVWSSHTGTLVAGPFGGHTDKVLSVAFSPDGIRVASSSFDGTIRVWNARDGLPVPRQFEGHTNGVWSVAVSPDGTRIVSASSDFTLRLWSTRDGTHITNSFKGHTERVWSAAFLSNGTRVVSSSADRSIRMWNTHDGTLVPSPLMRHTDAVYSIAVSPSGLIASGSADHTLQIWDSLSSKLVAGPLKGHTNVVFSVSFSSDGTCIVSGSYDHTVRVWSAPKGNPLAGPFCGHSGWVTSVAFSPDSVYVASGSQDCTIRLWSAQTGTSIIGPFMGHTDEIYSVAFSPDGTYIASGSKDRTIRFWSVRDGTLIAGPFCGHTQLITSLAFVPDGKHLVSGSIDYSIRMWDMSGVLPSASALDTFSTNASHSPIVDGITGSSFGDWGVTANGWITSKDGRLLFWAPIEVLRSLLTPHCKFIINRSGPIEINFTQALLGDQWHKCYTSV</sequence>
<name>A0A5N5QE61_9AGAM</name>
<evidence type="ECO:0000256" key="3">
    <source>
        <dbReference type="PROSITE-ProRule" id="PRU00221"/>
    </source>
</evidence>